<proteinExistence type="predicted"/>
<evidence type="ECO:0000256" key="2">
    <source>
        <dbReference type="SAM" id="SignalP"/>
    </source>
</evidence>
<feature type="chain" id="PRO_5039559534" description="DMT family transporter" evidence="2">
    <location>
        <begin position="20"/>
        <end position="148"/>
    </location>
</feature>
<accession>A0A1B7LFW0</accession>
<evidence type="ECO:0000256" key="1">
    <source>
        <dbReference type="SAM" id="Phobius"/>
    </source>
</evidence>
<evidence type="ECO:0008006" key="5">
    <source>
        <dbReference type="Google" id="ProtNLM"/>
    </source>
</evidence>
<reference evidence="3 4" key="1">
    <citation type="submission" date="2016-04" db="EMBL/GenBank/DDBJ databases">
        <authorList>
            <person name="Evans L.H."/>
            <person name="Alamgir A."/>
            <person name="Owens N."/>
            <person name="Weber N.D."/>
            <person name="Virtaneva K."/>
            <person name="Barbian K."/>
            <person name="Babar A."/>
            <person name="Rosenke K."/>
        </authorList>
    </citation>
    <scope>NUCLEOTIDE SEQUENCE [LARGE SCALE GENOMIC DNA]</scope>
    <source>
        <strain evidence="3 4">LMa1</strain>
    </source>
</reference>
<keyword evidence="1" id="KW-0472">Membrane</keyword>
<sequence length="148" mass="15633">MSVRLLALLIAALSGVTMAVQGSLDAALGKVIGLLETTFIVHLVGLVLAALLLFGCRLGDGQLARYAQAPWYTYLGGVLGVLIIYAVVRSIPKVGVAPATTAIILGQVFTASLIDHLGLFGMEKLPFNWLRLLGTLLMAGGAWFLLKK</sequence>
<evidence type="ECO:0000313" key="4">
    <source>
        <dbReference type="Proteomes" id="UP000078532"/>
    </source>
</evidence>
<evidence type="ECO:0000313" key="3">
    <source>
        <dbReference type="EMBL" id="OAT82948.1"/>
    </source>
</evidence>
<dbReference type="AlphaFoldDB" id="A0A1B7LFW0"/>
<dbReference type="PANTHER" id="PTHR34821:SF2">
    <property type="entry name" value="INNER MEMBRANE PROTEIN YDCZ"/>
    <property type="match status" value="1"/>
</dbReference>
<dbReference type="RefSeq" id="WP_066667533.1">
    <property type="nucleotide sequence ID" value="NZ_LYVF01000118.1"/>
</dbReference>
<dbReference type="STRING" id="1838280.A6M21_08295"/>
<gene>
    <name evidence="3" type="ORF">A6M21_08295</name>
</gene>
<keyword evidence="1" id="KW-1133">Transmembrane helix</keyword>
<feature type="signal peptide" evidence="2">
    <location>
        <begin position="1"/>
        <end position="19"/>
    </location>
</feature>
<feature type="transmembrane region" description="Helical" evidence="1">
    <location>
        <begin position="71"/>
        <end position="88"/>
    </location>
</feature>
<feature type="transmembrane region" description="Helical" evidence="1">
    <location>
        <begin position="39"/>
        <end position="59"/>
    </location>
</feature>
<dbReference type="EMBL" id="LYVF01000118">
    <property type="protein sequence ID" value="OAT82948.1"/>
    <property type="molecule type" value="Genomic_DNA"/>
</dbReference>
<keyword evidence="2" id="KW-0732">Signal</keyword>
<feature type="transmembrane region" description="Helical" evidence="1">
    <location>
        <begin position="129"/>
        <end position="146"/>
    </location>
</feature>
<dbReference type="Pfam" id="PF04657">
    <property type="entry name" value="DMT_YdcZ"/>
    <property type="match status" value="1"/>
</dbReference>
<feature type="transmembrane region" description="Helical" evidence="1">
    <location>
        <begin position="94"/>
        <end position="117"/>
    </location>
</feature>
<keyword evidence="1" id="KW-0812">Transmembrane</keyword>
<dbReference type="InterPro" id="IPR006750">
    <property type="entry name" value="YdcZ"/>
</dbReference>
<organism evidence="3 4">
    <name type="scientific">Desulfotomaculum copahuensis</name>
    <dbReference type="NCBI Taxonomy" id="1838280"/>
    <lineage>
        <taxon>Bacteria</taxon>
        <taxon>Bacillati</taxon>
        <taxon>Bacillota</taxon>
        <taxon>Clostridia</taxon>
        <taxon>Eubacteriales</taxon>
        <taxon>Desulfotomaculaceae</taxon>
        <taxon>Desulfotomaculum</taxon>
    </lineage>
</organism>
<comment type="caution">
    <text evidence="3">The sequence shown here is derived from an EMBL/GenBank/DDBJ whole genome shotgun (WGS) entry which is preliminary data.</text>
</comment>
<dbReference type="GO" id="GO:0005886">
    <property type="term" value="C:plasma membrane"/>
    <property type="evidence" value="ECO:0007669"/>
    <property type="project" value="TreeGrafter"/>
</dbReference>
<dbReference type="PANTHER" id="PTHR34821">
    <property type="entry name" value="INNER MEMBRANE PROTEIN YDCZ"/>
    <property type="match status" value="1"/>
</dbReference>
<dbReference type="Proteomes" id="UP000078532">
    <property type="component" value="Unassembled WGS sequence"/>
</dbReference>
<protein>
    <recommendedName>
        <fullName evidence="5">DMT family transporter</fullName>
    </recommendedName>
</protein>
<dbReference type="OrthoDB" id="9789346at2"/>
<keyword evidence="4" id="KW-1185">Reference proteome</keyword>
<name>A0A1B7LFW0_9FIRM</name>